<dbReference type="GO" id="GO:0050776">
    <property type="term" value="P:regulation of immune response"/>
    <property type="evidence" value="ECO:0007669"/>
    <property type="project" value="TreeGrafter"/>
</dbReference>
<dbReference type="FunFam" id="3.60.10.10:FF:000005">
    <property type="entry name" value="phosphatidylinositol 3,4,5-trisphosphate 5-phosphatase 1"/>
    <property type="match status" value="1"/>
</dbReference>
<dbReference type="GO" id="GO:0016020">
    <property type="term" value="C:membrane"/>
    <property type="evidence" value="ECO:0007669"/>
    <property type="project" value="UniProtKB-SubCell"/>
</dbReference>
<feature type="region of interest" description="Disordered" evidence="18">
    <location>
        <begin position="98"/>
        <end position="154"/>
    </location>
</feature>
<dbReference type="EMBL" id="JAFIRN010000003">
    <property type="protein sequence ID" value="KAG5851899.1"/>
    <property type="molecule type" value="Genomic_DNA"/>
</dbReference>
<evidence type="ECO:0000256" key="8">
    <source>
        <dbReference type="ARBA" id="ARBA00022490"/>
    </source>
</evidence>
<dbReference type="PROSITE" id="PS50001">
    <property type="entry name" value="SH2"/>
    <property type="match status" value="1"/>
</dbReference>
<dbReference type="InterPro" id="IPR000300">
    <property type="entry name" value="IPPc"/>
</dbReference>
<evidence type="ECO:0000256" key="4">
    <source>
        <dbReference type="ARBA" id="ARBA00004486"/>
    </source>
</evidence>
<evidence type="ECO:0000256" key="7">
    <source>
        <dbReference type="ARBA" id="ARBA00012981"/>
    </source>
</evidence>
<dbReference type="CDD" id="cd10343">
    <property type="entry name" value="SH2_SHIP"/>
    <property type="match status" value="1"/>
</dbReference>
<evidence type="ECO:0000256" key="1">
    <source>
        <dbReference type="ARBA" id="ARBA00004170"/>
    </source>
</evidence>
<dbReference type="InterPro" id="IPR036691">
    <property type="entry name" value="Endo/exonu/phosph_ase_sf"/>
</dbReference>
<evidence type="ECO:0000256" key="17">
    <source>
        <dbReference type="PROSITE-ProRule" id="PRU00191"/>
    </source>
</evidence>
<feature type="region of interest" description="Disordered" evidence="18">
    <location>
        <begin position="879"/>
        <end position="903"/>
    </location>
</feature>
<evidence type="ECO:0000256" key="10">
    <source>
        <dbReference type="ARBA" id="ARBA00022801"/>
    </source>
</evidence>
<evidence type="ECO:0000256" key="11">
    <source>
        <dbReference type="ARBA" id="ARBA00022859"/>
    </source>
</evidence>
<dbReference type="GO" id="GO:0016607">
    <property type="term" value="C:nuclear speck"/>
    <property type="evidence" value="ECO:0007669"/>
    <property type="project" value="UniProtKB-SubCell"/>
</dbReference>
<dbReference type="InterPro" id="IPR057510">
    <property type="entry name" value="C2_SHIP1-2_first"/>
</dbReference>
<dbReference type="Pfam" id="PF00536">
    <property type="entry name" value="SAM_1"/>
    <property type="match status" value="1"/>
</dbReference>
<feature type="region of interest" description="Disordered" evidence="18">
    <location>
        <begin position="950"/>
        <end position="985"/>
    </location>
</feature>
<dbReference type="InterPro" id="IPR000980">
    <property type="entry name" value="SH2"/>
</dbReference>
<organism evidence="21 22">
    <name type="scientific">Anguilla anguilla</name>
    <name type="common">European freshwater eel</name>
    <name type="synonym">Muraena anguilla</name>
    <dbReference type="NCBI Taxonomy" id="7936"/>
    <lineage>
        <taxon>Eukaryota</taxon>
        <taxon>Metazoa</taxon>
        <taxon>Chordata</taxon>
        <taxon>Craniata</taxon>
        <taxon>Vertebrata</taxon>
        <taxon>Euteleostomi</taxon>
        <taxon>Actinopterygii</taxon>
        <taxon>Neopterygii</taxon>
        <taxon>Teleostei</taxon>
        <taxon>Anguilliformes</taxon>
        <taxon>Anguillidae</taxon>
        <taxon>Anguilla</taxon>
    </lineage>
</organism>
<dbReference type="InterPro" id="IPR013761">
    <property type="entry name" value="SAM/pointed_sf"/>
</dbReference>
<feature type="domain" description="SH2" evidence="19">
    <location>
        <begin position="6"/>
        <end position="102"/>
    </location>
</feature>
<feature type="compositionally biased region" description="Basic and acidic residues" evidence="18">
    <location>
        <begin position="969"/>
        <end position="983"/>
    </location>
</feature>
<feature type="compositionally biased region" description="Low complexity" evidence="18">
    <location>
        <begin position="882"/>
        <end position="895"/>
    </location>
</feature>
<name>A0A9D3MMZ2_ANGAN</name>
<dbReference type="SUPFAM" id="SSF55550">
    <property type="entry name" value="SH2 domain"/>
    <property type="match status" value="1"/>
</dbReference>
<dbReference type="PRINTS" id="PR00401">
    <property type="entry name" value="SH2DOMAIN"/>
</dbReference>
<keyword evidence="13 17" id="KW-0727">SH2 domain</keyword>
<keyword evidence="11" id="KW-0391">Immunity</keyword>
<evidence type="ECO:0000256" key="12">
    <source>
        <dbReference type="ARBA" id="ARBA00022889"/>
    </source>
</evidence>
<dbReference type="GO" id="GO:0005856">
    <property type="term" value="C:cytoskeleton"/>
    <property type="evidence" value="ECO:0007669"/>
    <property type="project" value="UniProtKB-SubCell"/>
</dbReference>
<dbReference type="Gene3D" id="3.30.505.10">
    <property type="entry name" value="SH2 domain"/>
    <property type="match status" value="1"/>
</dbReference>
<feature type="compositionally biased region" description="Pro residues" evidence="18">
    <location>
        <begin position="142"/>
        <end position="151"/>
    </location>
</feature>
<keyword evidence="15" id="KW-0206">Cytoskeleton</keyword>
<feature type="compositionally biased region" description="Basic and acidic residues" evidence="18">
    <location>
        <begin position="1000"/>
        <end position="1017"/>
    </location>
</feature>
<evidence type="ECO:0000256" key="16">
    <source>
        <dbReference type="ARBA" id="ARBA00023273"/>
    </source>
</evidence>
<evidence type="ECO:0000256" key="6">
    <source>
        <dbReference type="ARBA" id="ARBA00008734"/>
    </source>
</evidence>
<evidence type="ECO:0000256" key="2">
    <source>
        <dbReference type="ARBA" id="ARBA00004245"/>
    </source>
</evidence>
<comment type="caution">
    <text evidence="21">The sequence shown here is derived from an EMBL/GenBank/DDBJ whole genome shotgun (WGS) entry which is preliminary data.</text>
</comment>
<keyword evidence="12" id="KW-0130">Cell adhesion</keyword>
<dbReference type="PROSITE" id="PS50105">
    <property type="entry name" value="SAM_DOMAIN"/>
    <property type="match status" value="1"/>
</dbReference>
<evidence type="ECO:0000313" key="22">
    <source>
        <dbReference type="Proteomes" id="UP001044222"/>
    </source>
</evidence>
<evidence type="ECO:0000256" key="18">
    <source>
        <dbReference type="SAM" id="MobiDB-lite"/>
    </source>
</evidence>
<dbReference type="GO" id="GO:0005829">
    <property type="term" value="C:cytosol"/>
    <property type="evidence" value="ECO:0007669"/>
    <property type="project" value="TreeGrafter"/>
</dbReference>
<dbReference type="SMART" id="SM00252">
    <property type="entry name" value="SH2"/>
    <property type="match status" value="1"/>
</dbReference>
<dbReference type="Pfam" id="PF00017">
    <property type="entry name" value="SH2"/>
    <property type="match status" value="1"/>
</dbReference>
<dbReference type="GO" id="GO:0004445">
    <property type="term" value="F:inositol-polyphosphate 5-phosphatase activity"/>
    <property type="evidence" value="ECO:0007669"/>
    <property type="project" value="TreeGrafter"/>
</dbReference>
<keyword evidence="22" id="KW-1185">Reference proteome</keyword>
<dbReference type="Pfam" id="PF22669">
    <property type="entry name" value="Exo_endo_phos2"/>
    <property type="match status" value="1"/>
</dbReference>
<evidence type="ECO:0000256" key="15">
    <source>
        <dbReference type="ARBA" id="ARBA00023212"/>
    </source>
</evidence>
<accession>A0A9D3MMZ2</accession>
<keyword evidence="8" id="KW-0963">Cytoplasm</keyword>
<feature type="region of interest" description="Disordered" evidence="18">
    <location>
        <begin position="1000"/>
        <end position="1023"/>
    </location>
</feature>
<dbReference type="GO" id="GO:0002376">
    <property type="term" value="P:immune system process"/>
    <property type="evidence" value="ECO:0007669"/>
    <property type="project" value="UniProtKB-KW"/>
</dbReference>
<feature type="domain" description="SAM" evidence="20">
    <location>
        <begin position="1114"/>
        <end position="1177"/>
    </location>
</feature>
<dbReference type="AlphaFoldDB" id="A0A9D3MMZ2"/>
<evidence type="ECO:0000259" key="19">
    <source>
        <dbReference type="PROSITE" id="PS50001"/>
    </source>
</evidence>
<dbReference type="GO" id="GO:0034485">
    <property type="term" value="F:phosphatidylinositol-3,4,5-trisphosphate 5-phosphatase activity"/>
    <property type="evidence" value="ECO:0007669"/>
    <property type="project" value="UniProtKB-EC"/>
</dbReference>
<sequence length="1177" mass="131513">MATAAWYHRDISRVCAEDLLARAGRDGSFLVRDSESVPGAYALCLLFQRHVHTYRILPDPEGLLAVQTSQGVQTNCFRTLGDLVLGYQQPHKGLVTPLLYPVGRETEPGDESSDDEKPGVTWTSGPGPPPANTVPPRNFCDPRPPSTPPPEAAGDHRLLSEYLRSELPQDLEGLRKGGTGLRNLQRTLGTACESLHSEIDLTLSSLETLAKVFDHPACPLTSLKTQSMGKGTEVDMESLVCKTSALCSLLSSLEKRVLKALQDAVANHNLAAQPAPPPEPTPAVKTSARPVPVHSFQVKIVHYGRQTVSVDVDNGVLLFDKKSGAFGVETLSQDRILQLVKFQSSPARLRMIVDSHRNVPRELLFESAGECWGGAGDKRDAFCLLLQLMKTRHSKLSEPDLISVFVGSWNMGGSPPPRSLQSWVTCQGLGRVLDETVAALPHDVYALGTQESTQGEREWAEQIKATLRSVTHIDFKLVALQSLWNIRLAVFVKPEHESRISHVNVANVKTGLANTLGNKGAVGVSFLFNGTSFGFVNCHLTSGSEKILRRNQNFQDILRLLSLGDRQLSAFDISLRFTHLFWCGDLNYRLDLDVQDILRHVSKREFSDLMCADQLTRERHKRKAFLNFNEEQILFPPTYRYERGSRDCYLWQKYKTTGVRVNVPSWCDRVLWKSYPQTHIHCTSYGCTDDIITSDHSPVFATFQVGVTSQFISKTDPGSSAEKAWIELEGIEAIVKTSSKAKFFIEFHSYCFEEFRRSSENDSQSCEVPGFLKLGWSSKQMPKLIPIVSDLECLQDQHLLLSIKSCDGFESYGECCVALRSLIGSAAEQFETFLTHRGEEMGSIRGRVRVHVPRDRRRTREKTYEWFCFEKEEKASVKAHLSPPTTRAPTARVAVAPPPTSAPSSYTNPAYFIFEGVPVLRRAQEAPAPRRDPSVVWAKDSVLQLPRLLGRGQDAKAPAGGSPNSSLQSRERAPCRDAHRDQRSVYQNPPVLARETARLYKETSRKDRPRIHQDRPLSVRKGPPLYPYVSTRVPHCEPVNPWLLEPSQVGPPGDNSLTALQIAKSLSEVDFLPVDRKLSGRQNVISRQRDLGYDLAVTTERAYCWEKEVSVLHGAPETVRELLCTLGLQRYTLGLSLSGWDDLDYFSGITEEDLQAAGVTNPSHRRRILENLPRIWD</sequence>
<comment type="subcellular location">
    <subcellularLocation>
        <location evidence="4">Cell projection</location>
        <location evidence="4">Filopodium</location>
    </subcellularLocation>
    <subcellularLocation>
        <location evidence="5">Cell projection</location>
        <location evidence="5">Lamellipodium</location>
    </subcellularLocation>
    <subcellularLocation>
        <location evidence="2">Cytoplasm</location>
        <location evidence="2">Cytoskeleton</location>
    </subcellularLocation>
    <subcellularLocation>
        <location evidence="1">Membrane</location>
        <topology evidence="1">Peripheral membrane protein</topology>
    </subcellularLocation>
    <subcellularLocation>
        <location evidence="3">Nucleus speckle</location>
    </subcellularLocation>
</comment>
<dbReference type="SMART" id="SM00128">
    <property type="entry name" value="IPPc"/>
    <property type="match status" value="1"/>
</dbReference>
<dbReference type="SUPFAM" id="SSF47769">
    <property type="entry name" value="SAM/Pointed domain"/>
    <property type="match status" value="1"/>
</dbReference>
<evidence type="ECO:0000256" key="5">
    <source>
        <dbReference type="ARBA" id="ARBA00004510"/>
    </source>
</evidence>
<reference evidence="21" key="1">
    <citation type="submission" date="2021-01" db="EMBL/GenBank/DDBJ databases">
        <title>A chromosome-scale assembly of European eel, Anguilla anguilla.</title>
        <authorList>
            <person name="Henkel C."/>
            <person name="Jong-Raadsen S.A."/>
            <person name="Dufour S."/>
            <person name="Weltzien F.-A."/>
            <person name="Palstra A.P."/>
            <person name="Pelster B."/>
            <person name="Spaink H.P."/>
            <person name="Van Den Thillart G.E."/>
            <person name="Jansen H."/>
            <person name="Zahm M."/>
            <person name="Klopp C."/>
            <person name="Cedric C."/>
            <person name="Louis A."/>
            <person name="Berthelot C."/>
            <person name="Parey E."/>
            <person name="Roest Crollius H."/>
            <person name="Montfort J."/>
            <person name="Robinson-Rechavi M."/>
            <person name="Bucao C."/>
            <person name="Bouchez O."/>
            <person name="Gislard M."/>
            <person name="Lluch J."/>
            <person name="Milhes M."/>
            <person name="Lampietro C."/>
            <person name="Lopez Roques C."/>
            <person name="Donnadieu C."/>
            <person name="Braasch I."/>
            <person name="Desvignes T."/>
            <person name="Postlethwait J."/>
            <person name="Bobe J."/>
            <person name="Guiguen Y."/>
            <person name="Dirks R."/>
        </authorList>
    </citation>
    <scope>NUCLEOTIDE SEQUENCE</scope>
    <source>
        <strain evidence="21">Tag_6206</strain>
        <tissue evidence="21">Liver</tissue>
    </source>
</reference>
<gene>
    <name evidence="21" type="ORF">ANANG_G00056710</name>
</gene>
<dbReference type="Pfam" id="PF24150">
    <property type="entry name" value="C2_SHIP1-2_first"/>
    <property type="match status" value="1"/>
</dbReference>
<dbReference type="Pfam" id="PF24147">
    <property type="entry name" value="C2_SHIP1-2_2nd"/>
    <property type="match status" value="1"/>
</dbReference>
<proteinExistence type="inferred from homology"/>
<dbReference type="GO" id="GO:0046856">
    <property type="term" value="P:phosphatidylinositol dephosphorylation"/>
    <property type="evidence" value="ECO:0007669"/>
    <property type="project" value="InterPro"/>
</dbReference>
<protein>
    <recommendedName>
        <fullName evidence="7">phosphatidylinositol-3,4,5-trisphosphate 5-phosphatase</fullName>
        <ecNumber evidence="7">3.1.3.86</ecNumber>
    </recommendedName>
</protein>
<keyword evidence="10" id="KW-0378">Hydrolase</keyword>
<keyword evidence="9" id="KW-0597">Phosphoprotein</keyword>
<dbReference type="GO" id="GO:0007155">
    <property type="term" value="P:cell adhesion"/>
    <property type="evidence" value="ECO:0007669"/>
    <property type="project" value="UniProtKB-KW"/>
</dbReference>
<dbReference type="GO" id="GO:0043569">
    <property type="term" value="P:negative regulation of insulin-like growth factor receptor signaling pathway"/>
    <property type="evidence" value="ECO:0007669"/>
    <property type="project" value="TreeGrafter"/>
</dbReference>
<dbReference type="Proteomes" id="UP001044222">
    <property type="component" value="Unassembled WGS sequence"/>
</dbReference>
<comment type="similarity">
    <text evidence="6">Belongs to the inositol 1,4,5-trisphosphate 5-phosphatase family.</text>
</comment>
<evidence type="ECO:0000259" key="20">
    <source>
        <dbReference type="PROSITE" id="PS50105"/>
    </source>
</evidence>
<dbReference type="Gene3D" id="1.10.150.50">
    <property type="entry name" value="Transcription Factor, Ets-1"/>
    <property type="match status" value="1"/>
</dbReference>
<evidence type="ECO:0000256" key="3">
    <source>
        <dbReference type="ARBA" id="ARBA00004324"/>
    </source>
</evidence>
<dbReference type="PANTHER" id="PTHR46051:SF8">
    <property type="entry name" value="PHOSPHATIDYLINOSITOL 3,4,5-TRISPHOSPHATE 5-PHOSPHATASE 2B"/>
    <property type="match status" value="1"/>
</dbReference>
<dbReference type="InterPro" id="IPR036860">
    <property type="entry name" value="SH2_dom_sf"/>
</dbReference>
<dbReference type="GO" id="GO:0030175">
    <property type="term" value="C:filopodium"/>
    <property type="evidence" value="ECO:0007669"/>
    <property type="project" value="UniProtKB-SubCell"/>
</dbReference>
<evidence type="ECO:0000256" key="14">
    <source>
        <dbReference type="ARBA" id="ARBA00023136"/>
    </source>
</evidence>
<dbReference type="InterPro" id="IPR057509">
    <property type="entry name" value="C2_SHIP1-2_2nd"/>
</dbReference>
<evidence type="ECO:0000313" key="21">
    <source>
        <dbReference type="EMBL" id="KAG5851899.1"/>
    </source>
</evidence>
<keyword evidence="16" id="KW-0966">Cell projection</keyword>
<dbReference type="EC" id="3.1.3.86" evidence="7"/>
<dbReference type="InterPro" id="IPR001660">
    <property type="entry name" value="SAM"/>
</dbReference>
<keyword evidence="14" id="KW-0472">Membrane</keyword>
<dbReference type="SUPFAM" id="SSF56219">
    <property type="entry name" value="DNase I-like"/>
    <property type="match status" value="1"/>
</dbReference>
<dbReference type="PANTHER" id="PTHR46051">
    <property type="entry name" value="SH2 DOMAIN-CONTAINING PROTEIN"/>
    <property type="match status" value="1"/>
</dbReference>
<dbReference type="Gene3D" id="3.60.10.10">
    <property type="entry name" value="Endonuclease/exonuclease/phosphatase"/>
    <property type="match status" value="1"/>
</dbReference>
<evidence type="ECO:0000256" key="13">
    <source>
        <dbReference type="ARBA" id="ARBA00022999"/>
    </source>
</evidence>
<dbReference type="GO" id="GO:0030027">
    <property type="term" value="C:lamellipodium"/>
    <property type="evidence" value="ECO:0007669"/>
    <property type="project" value="UniProtKB-SubCell"/>
</dbReference>
<evidence type="ECO:0000256" key="9">
    <source>
        <dbReference type="ARBA" id="ARBA00022553"/>
    </source>
</evidence>